<dbReference type="NCBIfam" id="TIGR00797">
    <property type="entry name" value="matE"/>
    <property type="match status" value="1"/>
</dbReference>
<dbReference type="PANTHER" id="PTHR42893:SF46">
    <property type="entry name" value="PROTEIN DETOXIFICATION 44, CHLOROPLASTIC"/>
    <property type="match status" value="1"/>
</dbReference>
<reference evidence="8" key="2">
    <citation type="submission" date="2023-08" db="EMBL/GenBank/DDBJ databases">
        <title>Identification and characterization of horizontal gene transfer across gut microbiota members of farm animals based on homology search.</title>
        <authorList>
            <person name="Schwarzerova J."/>
            <person name="Nykrynova M."/>
            <person name="Jureckova K."/>
            <person name="Cejkova D."/>
            <person name="Rychlik I."/>
        </authorList>
    </citation>
    <scope>NUCLEOTIDE SEQUENCE</scope>
    <source>
        <strain evidence="8">ET15</strain>
        <strain evidence="7">ET37</strain>
    </source>
</reference>
<name>A0AAW7JH48_9BACT</name>
<dbReference type="GO" id="GO:0005886">
    <property type="term" value="C:plasma membrane"/>
    <property type="evidence" value="ECO:0007669"/>
    <property type="project" value="TreeGrafter"/>
</dbReference>
<feature type="transmembrane region" description="Helical" evidence="6">
    <location>
        <begin position="191"/>
        <end position="210"/>
    </location>
</feature>
<dbReference type="Proteomes" id="UP001168478">
    <property type="component" value="Unassembled WGS sequence"/>
</dbReference>
<reference evidence="8" key="1">
    <citation type="submission" date="2023-06" db="EMBL/GenBank/DDBJ databases">
        <authorList>
            <person name="Zeman M."/>
            <person name="Kubasova T."/>
            <person name="Jahodarova E."/>
            <person name="Nykrynova M."/>
            <person name="Rychlik I."/>
        </authorList>
    </citation>
    <scope>NUCLEOTIDE SEQUENCE</scope>
    <source>
        <strain evidence="8">ET15</strain>
        <strain evidence="7">ET37</strain>
    </source>
</reference>
<keyword evidence="9" id="KW-1185">Reference proteome</keyword>
<feature type="transmembrane region" description="Helical" evidence="6">
    <location>
        <begin position="123"/>
        <end position="145"/>
    </location>
</feature>
<protein>
    <submittedName>
        <fullName evidence="8">MATE family efflux transporter</fullName>
    </submittedName>
</protein>
<feature type="transmembrane region" description="Helical" evidence="6">
    <location>
        <begin position="406"/>
        <end position="426"/>
    </location>
</feature>
<comment type="similarity">
    <text evidence="2">Belongs to the multi antimicrobial extrusion (MATE) (TC 2.A.66.1) family.</text>
</comment>
<dbReference type="InterPro" id="IPR044644">
    <property type="entry name" value="DinF-like"/>
</dbReference>
<feature type="transmembrane region" description="Helical" evidence="6">
    <location>
        <begin position="269"/>
        <end position="291"/>
    </location>
</feature>
<dbReference type="CDD" id="cd13136">
    <property type="entry name" value="MATE_DinF_like"/>
    <property type="match status" value="1"/>
</dbReference>
<feature type="transmembrane region" description="Helical" evidence="6">
    <location>
        <begin position="157"/>
        <end position="179"/>
    </location>
</feature>
<dbReference type="RefSeq" id="WP_289825556.1">
    <property type="nucleotide sequence ID" value="NZ_JAUEIE010000008.1"/>
</dbReference>
<evidence type="ECO:0000256" key="6">
    <source>
        <dbReference type="SAM" id="Phobius"/>
    </source>
</evidence>
<comment type="caution">
    <text evidence="8">The sequence shown here is derived from an EMBL/GenBank/DDBJ whole genome shotgun (WGS) entry which is preliminary data.</text>
</comment>
<organism evidence="8 10">
    <name type="scientific">Leyella lascolaii</name>
    <dbReference type="NCBI Taxonomy" id="1776379"/>
    <lineage>
        <taxon>Bacteria</taxon>
        <taxon>Pseudomonadati</taxon>
        <taxon>Bacteroidota</taxon>
        <taxon>Bacteroidia</taxon>
        <taxon>Bacteroidales</taxon>
        <taxon>Prevotellaceae</taxon>
        <taxon>Leyella</taxon>
    </lineage>
</organism>
<dbReference type="EMBL" id="JAUEIE010000008">
    <property type="protein sequence ID" value="MDN0023045.1"/>
    <property type="molecule type" value="Genomic_DNA"/>
</dbReference>
<dbReference type="Pfam" id="PF01554">
    <property type="entry name" value="MatE"/>
    <property type="match status" value="2"/>
</dbReference>
<dbReference type="GO" id="GO:0015297">
    <property type="term" value="F:antiporter activity"/>
    <property type="evidence" value="ECO:0007669"/>
    <property type="project" value="InterPro"/>
</dbReference>
<keyword evidence="5 6" id="KW-0472">Membrane</keyword>
<dbReference type="PANTHER" id="PTHR42893">
    <property type="entry name" value="PROTEIN DETOXIFICATION 44, CHLOROPLASTIC-RELATED"/>
    <property type="match status" value="1"/>
</dbReference>
<feature type="transmembrane region" description="Helical" evidence="6">
    <location>
        <begin position="238"/>
        <end position="257"/>
    </location>
</feature>
<evidence type="ECO:0000313" key="10">
    <source>
        <dbReference type="Proteomes" id="UP001168478"/>
    </source>
</evidence>
<evidence type="ECO:0000256" key="5">
    <source>
        <dbReference type="ARBA" id="ARBA00023136"/>
    </source>
</evidence>
<dbReference type="InterPro" id="IPR002528">
    <property type="entry name" value="MATE_fam"/>
</dbReference>
<comment type="subcellular location">
    <subcellularLocation>
        <location evidence="1">Membrane</location>
        <topology evidence="1">Multi-pass membrane protein</topology>
    </subcellularLocation>
</comment>
<evidence type="ECO:0000313" key="8">
    <source>
        <dbReference type="EMBL" id="MDN0025119.1"/>
    </source>
</evidence>
<keyword evidence="4 6" id="KW-1133">Transmembrane helix</keyword>
<feature type="transmembrane region" description="Helical" evidence="6">
    <location>
        <begin position="82"/>
        <end position="103"/>
    </location>
</feature>
<gene>
    <name evidence="7" type="ORF">QVN81_08455</name>
    <name evidence="8" type="ORF">QVN84_06240</name>
</gene>
<dbReference type="GO" id="GO:0042910">
    <property type="term" value="F:xenobiotic transmembrane transporter activity"/>
    <property type="evidence" value="ECO:0007669"/>
    <property type="project" value="InterPro"/>
</dbReference>
<evidence type="ECO:0000256" key="3">
    <source>
        <dbReference type="ARBA" id="ARBA00022692"/>
    </source>
</evidence>
<sequence length="443" mass="48573">MKHIDRQILNIALPSIVSNITVPLLGLVDVAIVGHMGDAVYIGAIAVGSMIFNVIYWIFGFLRMGTSGMTSQSFGRRDLPEVVRLLLRSLAVGLAVAVMIILFRRPLLSLALAVVSPSPDIAAFVRIYFGICVWGAPAMLCLYGMTGWFIGMQNTRIPMFISIMQNVVNIVASLSLVYACGMKVDGVALGTLIAQYAGLFAAFVFLIIGYRRLRNHYSTSGLFAFQAMRSFFSVNRDIFIRTLFIVAVNLFFLSAGASHGTVVLAVNTLLMQLFTLFSYVMDGFAYAGEALCGRYYGARNMQMFRSTVRRLFMWGVILAAVYTVVYMSGGSAFLSLLTDDSAVIASSAAYFPWAVAIPAAGMAAFVWDGVFIGVTATRGMMLSSIFSALLFFVIYMSLRAVWGNHALWFAFIVYLASRGIVQTLLFKGIKKRMPSLLSEKTSH</sequence>
<dbReference type="EMBL" id="JAUEIF010000004">
    <property type="protein sequence ID" value="MDN0025119.1"/>
    <property type="molecule type" value="Genomic_DNA"/>
</dbReference>
<evidence type="ECO:0000256" key="1">
    <source>
        <dbReference type="ARBA" id="ARBA00004141"/>
    </source>
</evidence>
<feature type="transmembrane region" description="Helical" evidence="6">
    <location>
        <begin position="39"/>
        <end position="62"/>
    </location>
</feature>
<evidence type="ECO:0000256" key="4">
    <source>
        <dbReference type="ARBA" id="ARBA00022989"/>
    </source>
</evidence>
<keyword evidence="3 6" id="KW-0812">Transmembrane</keyword>
<feature type="transmembrane region" description="Helical" evidence="6">
    <location>
        <begin position="311"/>
        <end position="337"/>
    </location>
</feature>
<proteinExistence type="inferred from homology"/>
<dbReference type="AlphaFoldDB" id="A0AAW7JH48"/>
<feature type="transmembrane region" description="Helical" evidence="6">
    <location>
        <begin position="379"/>
        <end position="400"/>
    </location>
</feature>
<evidence type="ECO:0000256" key="2">
    <source>
        <dbReference type="ARBA" id="ARBA00010199"/>
    </source>
</evidence>
<feature type="transmembrane region" description="Helical" evidence="6">
    <location>
        <begin position="12"/>
        <end position="33"/>
    </location>
</feature>
<evidence type="ECO:0000313" key="9">
    <source>
        <dbReference type="Proteomes" id="UP001167831"/>
    </source>
</evidence>
<dbReference type="Proteomes" id="UP001167831">
    <property type="component" value="Unassembled WGS sequence"/>
</dbReference>
<feature type="transmembrane region" description="Helical" evidence="6">
    <location>
        <begin position="349"/>
        <end position="367"/>
    </location>
</feature>
<accession>A0AAW7JH48</accession>
<evidence type="ECO:0000313" key="7">
    <source>
        <dbReference type="EMBL" id="MDN0023045.1"/>
    </source>
</evidence>